<keyword evidence="3" id="KW-0444">Lipid biosynthesis</keyword>
<organism evidence="12 13">
    <name type="scientific">Halolactibacillus alkaliphilus</name>
    <dbReference type="NCBI Taxonomy" id="442899"/>
    <lineage>
        <taxon>Bacteria</taxon>
        <taxon>Bacillati</taxon>
        <taxon>Bacillota</taxon>
        <taxon>Bacilli</taxon>
        <taxon>Bacillales</taxon>
        <taxon>Bacillaceae</taxon>
        <taxon>Halolactibacillus</taxon>
    </lineage>
</organism>
<proteinExistence type="inferred from homology"/>
<sequence>MSVAFIVNPTSGKGITTFNRFKQKLTISYRSYITGYQGHATKIVKYLVKEEKVTLVIVVGGDGTIHEVLNGLDDEKMTLGVIKNGSGNDFSRYFKTFQDPKEIEHFMRQPKRTSVDMLKVKHGSFNRCMINNGGIGFDAFVCEYVNQSKAKKHLNKLRLGKLVYPLFVCRAFKVFKPFSVTVTIDGEVTLYERVWFITVSNQPYFGGGMNIAPKAKATDRLLDITIVHGLDAKGVFKLFWQVYRGTHEKSPYVSQCQVHDMTVKLAERVVCHSDGETYYMNGHFPIHYSVSPQKLKLAETCQNK</sequence>
<evidence type="ECO:0000259" key="11">
    <source>
        <dbReference type="PROSITE" id="PS50146"/>
    </source>
</evidence>
<dbReference type="Pfam" id="PF00781">
    <property type="entry name" value="DAGK_cat"/>
    <property type="match status" value="1"/>
</dbReference>
<feature type="domain" description="DAGKc" evidence="11">
    <location>
        <begin position="1"/>
        <end position="124"/>
    </location>
</feature>
<dbReference type="InterPro" id="IPR017438">
    <property type="entry name" value="ATP-NAD_kinase_N"/>
</dbReference>
<evidence type="ECO:0000256" key="1">
    <source>
        <dbReference type="ARBA" id="ARBA00001946"/>
    </source>
</evidence>
<dbReference type="PANTHER" id="PTHR12358">
    <property type="entry name" value="SPHINGOSINE KINASE"/>
    <property type="match status" value="1"/>
</dbReference>
<dbReference type="InterPro" id="IPR016064">
    <property type="entry name" value="NAD/diacylglycerol_kinase_sf"/>
</dbReference>
<dbReference type="PANTHER" id="PTHR12358:SF54">
    <property type="entry name" value="SPHINGOSINE KINASE RELATED PROTEIN"/>
    <property type="match status" value="1"/>
</dbReference>
<dbReference type="Gene3D" id="3.40.50.10330">
    <property type="entry name" value="Probable inorganic polyphosphate/atp-NAD kinase, domain 1"/>
    <property type="match status" value="1"/>
</dbReference>
<evidence type="ECO:0000256" key="10">
    <source>
        <dbReference type="ARBA" id="ARBA00023264"/>
    </source>
</evidence>
<dbReference type="InterPro" id="IPR005218">
    <property type="entry name" value="Diacylglycerol/lipid_kinase"/>
</dbReference>
<evidence type="ECO:0000256" key="7">
    <source>
        <dbReference type="ARBA" id="ARBA00022840"/>
    </source>
</evidence>
<dbReference type="Proteomes" id="UP000321400">
    <property type="component" value="Unassembled WGS sequence"/>
</dbReference>
<evidence type="ECO:0000256" key="8">
    <source>
        <dbReference type="ARBA" id="ARBA00023098"/>
    </source>
</evidence>
<keyword evidence="7" id="KW-0067">ATP-binding</keyword>
<dbReference type="NCBIfam" id="TIGR00147">
    <property type="entry name" value="YegS/Rv2252/BmrU family lipid kinase"/>
    <property type="match status" value="1"/>
</dbReference>
<dbReference type="RefSeq" id="WP_089801307.1">
    <property type="nucleotide sequence ID" value="NZ_BJYE01000007.1"/>
</dbReference>
<evidence type="ECO:0000313" key="12">
    <source>
        <dbReference type="EMBL" id="GEN56350.1"/>
    </source>
</evidence>
<dbReference type="SUPFAM" id="SSF111331">
    <property type="entry name" value="NAD kinase/diacylglycerol kinase-like"/>
    <property type="match status" value="1"/>
</dbReference>
<keyword evidence="9" id="KW-0594">Phospholipid biosynthesis</keyword>
<accession>A0A511X0A5</accession>
<evidence type="ECO:0000256" key="2">
    <source>
        <dbReference type="ARBA" id="ARBA00005983"/>
    </source>
</evidence>
<dbReference type="EMBL" id="BJYE01000007">
    <property type="protein sequence ID" value="GEN56350.1"/>
    <property type="molecule type" value="Genomic_DNA"/>
</dbReference>
<dbReference type="GO" id="GO:0005524">
    <property type="term" value="F:ATP binding"/>
    <property type="evidence" value="ECO:0007669"/>
    <property type="project" value="UniProtKB-KW"/>
</dbReference>
<keyword evidence="10" id="KW-1208">Phospholipid metabolism</keyword>
<evidence type="ECO:0000256" key="9">
    <source>
        <dbReference type="ARBA" id="ARBA00023209"/>
    </source>
</evidence>
<name>A0A511X0A5_9BACI</name>
<comment type="caution">
    <text evidence="12">The sequence shown here is derived from an EMBL/GenBank/DDBJ whole genome shotgun (WGS) entry which is preliminary data.</text>
</comment>
<dbReference type="Pfam" id="PF19279">
    <property type="entry name" value="YegS_C"/>
    <property type="match status" value="1"/>
</dbReference>
<dbReference type="InterPro" id="IPR050187">
    <property type="entry name" value="Lipid_Phosphate_FormReg"/>
</dbReference>
<reference evidence="12 13" key="1">
    <citation type="submission" date="2019-07" db="EMBL/GenBank/DDBJ databases">
        <title>Whole genome shotgun sequence of Halolactibacillus alkaliphilus NBRC 103919.</title>
        <authorList>
            <person name="Hosoyama A."/>
            <person name="Uohara A."/>
            <person name="Ohji S."/>
            <person name="Ichikawa N."/>
        </authorList>
    </citation>
    <scope>NUCLEOTIDE SEQUENCE [LARGE SCALE GENOMIC DNA]</scope>
    <source>
        <strain evidence="12 13">NBRC 103919</strain>
    </source>
</reference>
<dbReference type="GO" id="GO:0008654">
    <property type="term" value="P:phospholipid biosynthetic process"/>
    <property type="evidence" value="ECO:0007669"/>
    <property type="project" value="UniProtKB-KW"/>
</dbReference>
<dbReference type="InterPro" id="IPR045540">
    <property type="entry name" value="YegS/DAGK_C"/>
</dbReference>
<keyword evidence="4" id="KW-0808">Transferase</keyword>
<dbReference type="GO" id="GO:0016301">
    <property type="term" value="F:kinase activity"/>
    <property type="evidence" value="ECO:0007669"/>
    <property type="project" value="UniProtKB-KW"/>
</dbReference>
<dbReference type="OrthoDB" id="9786026at2"/>
<evidence type="ECO:0000256" key="4">
    <source>
        <dbReference type="ARBA" id="ARBA00022679"/>
    </source>
</evidence>
<keyword evidence="8" id="KW-0443">Lipid metabolism</keyword>
<evidence type="ECO:0000256" key="6">
    <source>
        <dbReference type="ARBA" id="ARBA00022777"/>
    </source>
</evidence>
<dbReference type="STRING" id="442899.SAMN05720591_1115"/>
<keyword evidence="5" id="KW-0547">Nucleotide-binding</keyword>
<dbReference type="InterPro" id="IPR001206">
    <property type="entry name" value="Diacylglycerol_kinase_cat_dom"/>
</dbReference>
<comment type="cofactor">
    <cofactor evidence="1">
        <name>Mg(2+)</name>
        <dbReference type="ChEBI" id="CHEBI:18420"/>
    </cofactor>
</comment>
<gene>
    <name evidence="12" type="primary">ytlR</name>
    <name evidence="12" type="ORF">HAL01_08140</name>
</gene>
<comment type="similarity">
    <text evidence="2">Belongs to the diacylglycerol/lipid kinase family.</text>
</comment>
<keyword evidence="13" id="KW-1185">Reference proteome</keyword>
<dbReference type="Gene3D" id="2.60.200.40">
    <property type="match status" value="1"/>
</dbReference>
<evidence type="ECO:0000256" key="3">
    <source>
        <dbReference type="ARBA" id="ARBA00022516"/>
    </source>
</evidence>
<dbReference type="PROSITE" id="PS50146">
    <property type="entry name" value="DAGK"/>
    <property type="match status" value="1"/>
</dbReference>
<dbReference type="SMART" id="SM00046">
    <property type="entry name" value="DAGKc"/>
    <property type="match status" value="1"/>
</dbReference>
<keyword evidence="6 12" id="KW-0418">Kinase</keyword>
<protein>
    <submittedName>
        <fullName evidence="12">Putative lipid kinase YtlR</fullName>
    </submittedName>
</protein>
<evidence type="ECO:0000313" key="13">
    <source>
        <dbReference type="Proteomes" id="UP000321400"/>
    </source>
</evidence>
<dbReference type="AlphaFoldDB" id="A0A511X0A5"/>
<evidence type="ECO:0000256" key="5">
    <source>
        <dbReference type="ARBA" id="ARBA00022741"/>
    </source>
</evidence>